<evidence type="ECO:0000313" key="2">
    <source>
        <dbReference type="EMBL" id="KAJ8898733.1"/>
    </source>
</evidence>
<dbReference type="Proteomes" id="UP001159364">
    <property type="component" value="Linkage Group LG08"/>
</dbReference>
<dbReference type="Gene3D" id="3.40.30.10">
    <property type="entry name" value="Glutaredoxin"/>
    <property type="match status" value="1"/>
</dbReference>
<evidence type="ECO:0000313" key="3">
    <source>
        <dbReference type="Proteomes" id="UP001159364"/>
    </source>
</evidence>
<dbReference type="InterPro" id="IPR036249">
    <property type="entry name" value="Thioredoxin-like_sf"/>
</dbReference>
<proteinExistence type="predicted"/>
<dbReference type="AlphaFoldDB" id="A0AAV8UC90"/>
<dbReference type="SUPFAM" id="SSF52833">
    <property type="entry name" value="Thioredoxin-like"/>
    <property type="match status" value="1"/>
</dbReference>
<sequence>MDMETARLIRQPVLGVSTAGVDSRSRKFAANDLRIVKTRVSFRGWDYGGFSDSGHIQYYESPVRCGMIKEKRREMKAEKKKMKLIERLSKDLASFSTDGAKRKTISEATEVLLAELAYVKAQHEEQKKRAKLEKAQREANNMCELESSSSSESSSDSDCGEVVDMRSNAAVKQTAQIESKQAVLDIATLTKTSPLTAVEVNELSLGNCRGDYESRSGYVPGSSLNACNDNNNDEIAVGGGLEGKIEVCMGGKCKKLGSVALMEKLQMMVGVEGAVVGCKCMGKCKNAPNVRVSKTSVEMNMEPSFNPLYIGVGLEDVGRIVAELLGKGGTEQCHLLPP</sequence>
<gene>
    <name evidence="2" type="ORF">K2173_004917</name>
</gene>
<organism evidence="2 3">
    <name type="scientific">Erythroxylum novogranatense</name>
    <dbReference type="NCBI Taxonomy" id="1862640"/>
    <lineage>
        <taxon>Eukaryota</taxon>
        <taxon>Viridiplantae</taxon>
        <taxon>Streptophyta</taxon>
        <taxon>Embryophyta</taxon>
        <taxon>Tracheophyta</taxon>
        <taxon>Spermatophyta</taxon>
        <taxon>Magnoliopsida</taxon>
        <taxon>eudicotyledons</taxon>
        <taxon>Gunneridae</taxon>
        <taxon>Pentapetalae</taxon>
        <taxon>rosids</taxon>
        <taxon>fabids</taxon>
        <taxon>Malpighiales</taxon>
        <taxon>Erythroxylaceae</taxon>
        <taxon>Erythroxylum</taxon>
    </lineage>
</organism>
<comment type="caution">
    <text evidence="2">The sequence shown here is derived from an EMBL/GenBank/DDBJ whole genome shotgun (WGS) entry which is preliminary data.</text>
</comment>
<evidence type="ECO:0000256" key="1">
    <source>
        <dbReference type="SAM" id="MobiDB-lite"/>
    </source>
</evidence>
<protein>
    <recommendedName>
        <fullName evidence="4">Diacylglycerol O-acyltransferase 3, cytosolic</fullName>
    </recommendedName>
</protein>
<keyword evidence="3" id="KW-1185">Reference proteome</keyword>
<accession>A0AAV8UC90</accession>
<feature type="region of interest" description="Disordered" evidence="1">
    <location>
        <begin position="140"/>
        <end position="160"/>
    </location>
</feature>
<evidence type="ECO:0008006" key="4">
    <source>
        <dbReference type="Google" id="ProtNLM"/>
    </source>
</evidence>
<dbReference type="CDD" id="cd02980">
    <property type="entry name" value="TRX_Fd_family"/>
    <property type="match status" value="1"/>
</dbReference>
<dbReference type="EMBL" id="JAIWQS010000008">
    <property type="protein sequence ID" value="KAJ8898733.1"/>
    <property type="molecule type" value="Genomic_DNA"/>
</dbReference>
<reference evidence="2 3" key="1">
    <citation type="submission" date="2021-09" db="EMBL/GenBank/DDBJ databases">
        <title>Genomic insights and catalytic innovation underlie evolution of tropane alkaloids biosynthesis.</title>
        <authorList>
            <person name="Wang Y.-J."/>
            <person name="Tian T."/>
            <person name="Huang J.-P."/>
            <person name="Huang S.-X."/>
        </authorList>
    </citation>
    <scope>NUCLEOTIDE SEQUENCE [LARGE SCALE GENOMIC DNA]</scope>
    <source>
        <strain evidence="2">KIB-2018</strain>
        <tissue evidence="2">Leaf</tissue>
    </source>
</reference>
<feature type="compositionally biased region" description="Low complexity" evidence="1">
    <location>
        <begin position="146"/>
        <end position="157"/>
    </location>
</feature>
<name>A0AAV8UC90_9ROSI</name>